<reference evidence="4" key="1">
    <citation type="journal article" date="2020" name="Genome Biol.">
        <title>Gamete binning: chromosome-level and haplotype-resolved genome assembly enabled by high-throughput single-cell sequencing of gamete genomes.</title>
        <authorList>
            <person name="Campoy J.A."/>
            <person name="Sun H."/>
            <person name="Goel M."/>
            <person name="Jiao W.-B."/>
            <person name="Folz-Donahue K."/>
            <person name="Wang N."/>
            <person name="Rubio M."/>
            <person name="Liu C."/>
            <person name="Kukat C."/>
            <person name="Ruiz D."/>
            <person name="Huettel B."/>
            <person name="Schneeberger K."/>
        </authorList>
    </citation>
    <scope>NUCLEOTIDE SEQUENCE [LARGE SCALE GENOMIC DNA]</scope>
    <source>
        <strain evidence="4">cv. Rojo Pasion</strain>
    </source>
</reference>
<accession>A0A6J5X591</accession>
<dbReference type="EMBL" id="CAEKDK010000004">
    <property type="protein sequence ID" value="CAB4278555.1"/>
    <property type="molecule type" value="Genomic_DNA"/>
</dbReference>
<organism evidence="2 4">
    <name type="scientific">Prunus armeniaca</name>
    <name type="common">Apricot</name>
    <name type="synonym">Armeniaca vulgaris</name>
    <dbReference type="NCBI Taxonomy" id="36596"/>
    <lineage>
        <taxon>Eukaryota</taxon>
        <taxon>Viridiplantae</taxon>
        <taxon>Streptophyta</taxon>
        <taxon>Embryophyta</taxon>
        <taxon>Tracheophyta</taxon>
        <taxon>Spermatophyta</taxon>
        <taxon>Magnoliopsida</taxon>
        <taxon>eudicotyledons</taxon>
        <taxon>Gunneridae</taxon>
        <taxon>Pentapetalae</taxon>
        <taxon>rosids</taxon>
        <taxon>fabids</taxon>
        <taxon>Rosales</taxon>
        <taxon>Rosaceae</taxon>
        <taxon>Amygdaloideae</taxon>
        <taxon>Amygdaleae</taxon>
        <taxon>Prunus</taxon>
    </lineage>
</organism>
<dbReference type="EMBL" id="CAEKKB010000004">
    <property type="protein sequence ID" value="CAB4308960.1"/>
    <property type="molecule type" value="Genomic_DNA"/>
</dbReference>
<dbReference type="Proteomes" id="UP000507245">
    <property type="component" value="Unassembled WGS sequence"/>
</dbReference>
<proteinExistence type="predicted"/>
<protein>
    <submittedName>
        <fullName evidence="2">Uncharacterized protein</fullName>
    </submittedName>
</protein>
<evidence type="ECO:0000313" key="3">
    <source>
        <dbReference type="Proteomes" id="UP000507222"/>
    </source>
</evidence>
<evidence type="ECO:0000313" key="1">
    <source>
        <dbReference type="EMBL" id="CAB4278555.1"/>
    </source>
</evidence>
<evidence type="ECO:0000313" key="4">
    <source>
        <dbReference type="Proteomes" id="UP000507245"/>
    </source>
</evidence>
<keyword evidence="4" id="KW-1185">Reference proteome</keyword>
<name>A0A6J5X591_PRUAR</name>
<sequence>MMKRRMAVVRETPWTGREIPNISEDTIANPLRPVPRDSILVVTRFCWEWGQEENSHVPLCGEDGMKGSHNFFVRLLTKDGWLDDSNIDMALLLLRKRHKSSGNWVGSDCTILDTTFQGEGPKLAKSWSSVNQGSTGSYLLSI</sequence>
<reference evidence="2 3" key="2">
    <citation type="submission" date="2020-05" db="EMBL/GenBank/DDBJ databases">
        <authorList>
            <person name="Campoy J."/>
            <person name="Schneeberger K."/>
            <person name="Spophaly S."/>
        </authorList>
    </citation>
    <scope>NUCLEOTIDE SEQUENCE [LARGE SCALE GENOMIC DNA]</scope>
    <source>
        <strain evidence="2">PruArmRojPasFocal</strain>
    </source>
</reference>
<evidence type="ECO:0000313" key="2">
    <source>
        <dbReference type="EMBL" id="CAB4308960.1"/>
    </source>
</evidence>
<dbReference type="AlphaFoldDB" id="A0A6J5X591"/>
<gene>
    <name evidence="1" type="ORF">CURHAP_LOCUS29811</name>
    <name evidence="2" type="ORF">ORAREDHAP_LOCUS29448</name>
</gene>
<dbReference type="Proteomes" id="UP000507222">
    <property type="component" value="Unassembled WGS sequence"/>
</dbReference>